<reference evidence="7 8" key="1">
    <citation type="submission" date="2016-02" db="EMBL/GenBank/DDBJ databases">
        <title>WGS assembly of Manihot esculenta.</title>
        <authorList>
            <person name="Bredeson J.V."/>
            <person name="Prochnik S.E."/>
            <person name="Lyons J.B."/>
            <person name="Schmutz J."/>
            <person name="Grimwood J."/>
            <person name="Vrebalov J."/>
            <person name="Bart R.S."/>
            <person name="Amuge T."/>
            <person name="Ferguson M.E."/>
            <person name="Green R."/>
            <person name="Putnam N."/>
            <person name="Stites J."/>
            <person name="Rounsley S."/>
            <person name="Rokhsar D.S."/>
        </authorList>
    </citation>
    <scope>NUCLEOTIDE SEQUENCE [LARGE SCALE GENOMIC DNA]</scope>
    <source>
        <strain evidence="8">cv. AM560-2</strain>
        <tissue evidence="7">Leaf</tissue>
    </source>
</reference>
<dbReference type="GO" id="GO:0070139">
    <property type="term" value="F:SUMO-specific endopeptidase activity"/>
    <property type="evidence" value="ECO:0000318"/>
    <property type="project" value="GO_Central"/>
</dbReference>
<sequence length="329" mass="38725">MGAGECNGGTLQHVIESSLSETCARLSKHRSCWKHMVASLYSNGKKINKQEAEQIRRYKLTPLCFLGTFPSRKRSKRRKPKYKIARVIKEKKKLDSGEFDCYFQNLWRSFSEDKRTCFTYLDSLWFYWYMKASSKGKVLTWIKEKQIFLKKYVLVPIVCWGHWSLLIFCHLGESTMSKARTPCMLLLDSLEMANPRRLEPDIRKFVLDIYRSEGRDENEKLIYKIPLLVPKVPQQRNGEECGKYVLYFINLFVKDAPDDFSIKDYPYFMNKHWFSLQCLDNFFEELDSYGDAEAADQKGPKPFRVYSRRLKKNNRMADSTEGMKRGGTS</sequence>
<feature type="region of interest" description="Disordered" evidence="5">
    <location>
        <begin position="310"/>
        <end position="329"/>
    </location>
</feature>
<dbReference type="InterPro" id="IPR003653">
    <property type="entry name" value="Peptidase_C48_C"/>
</dbReference>
<proteinExistence type="inferred from homology"/>
<keyword evidence="3" id="KW-0378">Hydrolase</keyword>
<dbReference type="GO" id="GO:0016929">
    <property type="term" value="F:deSUMOylase activity"/>
    <property type="evidence" value="ECO:0000318"/>
    <property type="project" value="GO_Central"/>
</dbReference>
<dbReference type="AlphaFoldDB" id="A0A251JB06"/>
<dbReference type="EMBL" id="CM004400">
    <property type="protein sequence ID" value="OAY30782.1"/>
    <property type="molecule type" value="Genomic_DNA"/>
</dbReference>
<evidence type="ECO:0000256" key="5">
    <source>
        <dbReference type="SAM" id="MobiDB-lite"/>
    </source>
</evidence>
<organism evidence="7 8">
    <name type="scientific">Manihot esculenta</name>
    <name type="common">Cassava</name>
    <name type="synonym">Jatropha manihot</name>
    <dbReference type="NCBI Taxonomy" id="3983"/>
    <lineage>
        <taxon>Eukaryota</taxon>
        <taxon>Viridiplantae</taxon>
        <taxon>Streptophyta</taxon>
        <taxon>Embryophyta</taxon>
        <taxon>Tracheophyta</taxon>
        <taxon>Spermatophyta</taxon>
        <taxon>Magnoliopsida</taxon>
        <taxon>eudicotyledons</taxon>
        <taxon>Gunneridae</taxon>
        <taxon>Pentapetalae</taxon>
        <taxon>rosids</taxon>
        <taxon>fabids</taxon>
        <taxon>Malpighiales</taxon>
        <taxon>Euphorbiaceae</taxon>
        <taxon>Crotonoideae</taxon>
        <taxon>Manihoteae</taxon>
        <taxon>Manihot</taxon>
    </lineage>
</organism>
<evidence type="ECO:0000256" key="1">
    <source>
        <dbReference type="ARBA" id="ARBA00005234"/>
    </source>
</evidence>
<dbReference type="SUPFAM" id="SSF54001">
    <property type="entry name" value="Cysteine proteinases"/>
    <property type="match status" value="1"/>
</dbReference>
<dbReference type="Pfam" id="PF02902">
    <property type="entry name" value="Peptidase_C48"/>
    <property type="match status" value="1"/>
</dbReference>
<evidence type="ECO:0000256" key="2">
    <source>
        <dbReference type="ARBA" id="ARBA00022670"/>
    </source>
</evidence>
<evidence type="ECO:0000256" key="3">
    <source>
        <dbReference type="ARBA" id="ARBA00022801"/>
    </source>
</evidence>
<accession>A0A251JB06</accession>
<evidence type="ECO:0000313" key="8">
    <source>
        <dbReference type="Proteomes" id="UP000091857"/>
    </source>
</evidence>
<dbReference type="GO" id="GO:0016926">
    <property type="term" value="P:protein desumoylation"/>
    <property type="evidence" value="ECO:0007669"/>
    <property type="project" value="UniProtKB-ARBA"/>
</dbReference>
<dbReference type="OrthoDB" id="1939479at2759"/>
<dbReference type="InterPro" id="IPR038765">
    <property type="entry name" value="Papain-like_cys_pep_sf"/>
</dbReference>
<dbReference type="PANTHER" id="PTHR46915:SF6">
    <property type="entry name" value="CYSTEINE PROTEINASES SUPERFAMILY PROTEIN"/>
    <property type="match status" value="1"/>
</dbReference>
<feature type="domain" description="Ubiquitin-like protease family profile" evidence="6">
    <location>
        <begin position="78"/>
        <end position="252"/>
    </location>
</feature>
<gene>
    <name evidence="7" type="ORF">MANES_14G058500</name>
</gene>
<dbReference type="PANTHER" id="PTHR46915">
    <property type="entry name" value="UBIQUITIN-LIKE PROTEASE 4-RELATED"/>
    <property type="match status" value="1"/>
</dbReference>
<dbReference type="Gramene" id="Manes.14G055266.1.v8.1">
    <property type="protein sequence ID" value="Manes.14G055266.1.v8.1.CDS"/>
    <property type="gene ID" value="Manes.14G055266.v8.1"/>
</dbReference>
<name>A0A251JB06_MANES</name>
<dbReference type="STRING" id="3983.A0A251JB06"/>
<evidence type="ECO:0000259" key="6">
    <source>
        <dbReference type="PROSITE" id="PS50600"/>
    </source>
</evidence>
<dbReference type="Gene3D" id="3.30.310.130">
    <property type="entry name" value="Ubiquitin-related"/>
    <property type="match status" value="1"/>
</dbReference>
<evidence type="ECO:0000313" key="7">
    <source>
        <dbReference type="EMBL" id="OAY30782.1"/>
    </source>
</evidence>
<dbReference type="GO" id="GO:0006508">
    <property type="term" value="P:proteolysis"/>
    <property type="evidence" value="ECO:0007669"/>
    <property type="project" value="UniProtKB-KW"/>
</dbReference>
<protein>
    <recommendedName>
        <fullName evidence="6">Ubiquitin-like protease family profile domain-containing protein</fullName>
    </recommendedName>
</protein>
<dbReference type="EMBL" id="CM004400">
    <property type="protein sequence ID" value="OAY30784.1"/>
    <property type="molecule type" value="Genomic_DNA"/>
</dbReference>
<dbReference type="Proteomes" id="UP000091857">
    <property type="component" value="Chromosome 14"/>
</dbReference>
<keyword evidence="2" id="KW-0645">Protease</keyword>
<dbReference type="PROSITE" id="PS50600">
    <property type="entry name" value="ULP_PROTEASE"/>
    <property type="match status" value="1"/>
</dbReference>
<evidence type="ECO:0000256" key="4">
    <source>
        <dbReference type="ARBA" id="ARBA00022807"/>
    </source>
</evidence>
<dbReference type="Gene3D" id="1.10.418.20">
    <property type="match status" value="1"/>
</dbReference>
<dbReference type="GO" id="GO:0005634">
    <property type="term" value="C:nucleus"/>
    <property type="evidence" value="ECO:0000318"/>
    <property type="project" value="GO_Central"/>
</dbReference>
<keyword evidence="8" id="KW-1185">Reference proteome</keyword>
<keyword evidence="4" id="KW-0788">Thiol protease</keyword>
<comment type="similarity">
    <text evidence="1">Belongs to the peptidase C48 family.</text>
</comment>